<dbReference type="Proteomes" id="UP000236394">
    <property type="component" value="Unassembled WGS sequence"/>
</dbReference>
<gene>
    <name evidence="1" type="ORF">B7R76_04125</name>
</gene>
<proteinExistence type="predicted"/>
<sequence>MLVLGDTGRYWPALGVTWRYWAVLASRRLVAAPTVYLRPPVVWLQPAPTYSKRKTHKKMACPLLLGQATDVSFATTVSMS</sequence>
<comment type="caution">
    <text evidence="1">The sequence shown here is derived from an EMBL/GenBank/DDBJ whole genome shotgun (WGS) entry which is preliminary data.</text>
</comment>
<protein>
    <submittedName>
        <fullName evidence="1">Uncharacterized protein</fullName>
    </submittedName>
</protein>
<dbReference type="AlphaFoldDB" id="A0A2J8B1U2"/>
<accession>A0A2J8B1U2</accession>
<dbReference type="EMBL" id="NBZD01000002">
    <property type="protein sequence ID" value="PNH18751.1"/>
    <property type="molecule type" value="Genomic_DNA"/>
</dbReference>
<reference evidence="2" key="1">
    <citation type="submission" date="2017-04" db="EMBL/GenBank/DDBJ databases">
        <authorList>
            <person name="Bumgarner R.E."/>
            <person name="Fredricks D.N."/>
            <person name="Srinivasan S."/>
        </authorList>
    </citation>
    <scope>NUCLEOTIDE SEQUENCE [LARGE SCALE GENOMIC DNA]</scope>
    <source>
        <strain evidence="2">KA00405</strain>
    </source>
</reference>
<evidence type="ECO:0000313" key="1">
    <source>
        <dbReference type="EMBL" id="PNH18751.1"/>
    </source>
</evidence>
<name>A0A2J8B1U2_9FIRM</name>
<organism evidence="1 2">
    <name type="scientific">Mageeibacillus indolicus</name>
    <dbReference type="NCBI Taxonomy" id="884684"/>
    <lineage>
        <taxon>Bacteria</taxon>
        <taxon>Bacillati</taxon>
        <taxon>Bacillota</taxon>
        <taxon>Clostridia</taxon>
        <taxon>Eubacteriales</taxon>
        <taxon>Oscillospiraceae</taxon>
        <taxon>Mageeibacillus</taxon>
    </lineage>
</organism>
<evidence type="ECO:0000313" key="2">
    <source>
        <dbReference type="Proteomes" id="UP000236394"/>
    </source>
</evidence>